<feature type="transmembrane region" description="Helical" evidence="12">
    <location>
        <begin position="44"/>
        <end position="63"/>
    </location>
</feature>
<dbReference type="InterPro" id="IPR012187">
    <property type="entry name" value="Disulphide_bond_form_BdbC"/>
</dbReference>
<gene>
    <name evidence="13" type="ORF">A2415_03475</name>
</gene>
<dbReference type="PANTHER" id="PTHR43469:SF1">
    <property type="entry name" value="SPBETA PROPHAGE-DERIVED DISULFIDE BOND FORMATION PROTEIN B"/>
    <property type="match status" value="1"/>
</dbReference>
<dbReference type="AlphaFoldDB" id="A0A1F4WJL8"/>
<organism evidence="13 14">
    <name type="scientific">candidate division WWE3 bacterium RIFOXYC1_FULL_39_7</name>
    <dbReference type="NCBI Taxonomy" id="1802643"/>
    <lineage>
        <taxon>Bacteria</taxon>
        <taxon>Katanobacteria</taxon>
    </lineage>
</organism>
<evidence type="ECO:0000256" key="4">
    <source>
        <dbReference type="ARBA" id="ARBA00022692"/>
    </source>
</evidence>
<evidence type="ECO:0000256" key="12">
    <source>
        <dbReference type="SAM" id="Phobius"/>
    </source>
</evidence>
<dbReference type="Gene3D" id="1.20.1550.10">
    <property type="entry name" value="DsbB-like"/>
    <property type="match status" value="1"/>
</dbReference>
<keyword evidence="9" id="KW-1015">Disulfide bond</keyword>
<keyword evidence="6 12" id="KW-1133">Transmembrane helix</keyword>
<dbReference type="InterPro" id="IPR023380">
    <property type="entry name" value="DsbB-like_sf"/>
</dbReference>
<comment type="similarity">
    <text evidence="2">Belongs to the DsbB family. BdbC subfamily.</text>
</comment>
<evidence type="ECO:0008006" key="15">
    <source>
        <dbReference type="Google" id="ProtNLM"/>
    </source>
</evidence>
<protein>
    <recommendedName>
        <fullName evidence="15">2-oxoglutarate dehydrogenase</fullName>
    </recommendedName>
</protein>
<evidence type="ECO:0000313" key="14">
    <source>
        <dbReference type="Proteomes" id="UP000179113"/>
    </source>
</evidence>
<proteinExistence type="inferred from homology"/>
<keyword evidence="10" id="KW-0143">Chaperone</keyword>
<keyword evidence="4 12" id="KW-0812">Transmembrane</keyword>
<dbReference type="Pfam" id="PF02600">
    <property type="entry name" value="DsbB"/>
    <property type="match status" value="1"/>
</dbReference>
<evidence type="ECO:0000313" key="13">
    <source>
        <dbReference type="EMBL" id="OGC69607.1"/>
    </source>
</evidence>
<keyword evidence="3" id="KW-0813">Transport</keyword>
<accession>A0A1F4WJL8</accession>
<evidence type="ECO:0000256" key="5">
    <source>
        <dbReference type="ARBA" id="ARBA00022982"/>
    </source>
</evidence>
<keyword evidence="11" id="KW-0676">Redox-active center</keyword>
<keyword evidence="7" id="KW-0560">Oxidoreductase</keyword>
<dbReference type="Proteomes" id="UP000179113">
    <property type="component" value="Unassembled WGS sequence"/>
</dbReference>
<evidence type="ECO:0000256" key="7">
    <source>
        <dbReference type="ARBA" id="ARBA00023002"/>
    </source>
</evidence>
<reference evidence="13 14" key="1">
    <citation type="journal article" date="2016" name="Nat. Commun.">
        <title>Thousands of microbial genomes shed light on interconnected biogeochemical processes in an aquifer system.</title>
        <authorList>
            <person name="Anantharaman K."/>
            <person name="Brown C.T."/>
            <person name="Hug L.A."/>
            <person name="Sharon I."/>
            <person name="Castelle C.J."/>
            <person name="Probst A.J."/>
            <person name="Thomas B.C."/>
            <person name="Singh A."/>
            <person name="Wilkins M.J."/>
            <person name="Karaoz U."/>
            <person name="Brodie E.L."/>
            <person name="Williams K.H."/>
            <person name="Hubbard S.S."/>
            <person name="Banfield J.F."/>
        </authorList>
    </citation>
    <scope>NUCLEOTIDE SEQUENCE [LARGE SCALE GENOMIC DNA]</scope>
</reference>
<dbReference type="PANTHER" id="PTHR43469">
    <property type="entry name" value="DISULFIDE FORMATION PROTEIN-RELATED"/>
    <property type="match status" value="1"/>
</dbReference>
<dbReference type="PIRSF" id="PIRSF036659">
    <property type="entry name" value="BdbC"/>
    <property type="match status" value="1"/>
</dbReference>
<dbReference type="SUPFAM" id="SSF158442">
    <property type="entry name" value="DsbB-like"/>
    <property type="match status" value="1"/>
</dbReference>
<dbReference type="GO" id="GO:0016020">
    <property type="term" value="C:membrane"/>
    <property type="evidence" value="ECO:0007669"/>
    <property type="project" value="UniProtKB-SubCell"/>
</dbReference>
<feature type="transmembrane region" description="Helical" evidence="12">
    <location>
        <begin position="12"/>
        <end position="32"/>
    </location>
</feature>
<feature type="transmembrane region" description="Helical" evidence="12">
    <location>
        <begin position="70"/>
        <end position="88"/>
    </location>
</feature>
<dbReference type="GO" id="GO:0015035">
    <property type="term" value="F:protein-disulfide reductase activity"/>
    <property type="evidence" value="ECO:0007669"/>
    <property type="project" value="InterPro"/>
</dbReference>
<feature type="transmembrane region" description="Helical" evidence="12">
    <location>
        <begin position="119"/>
        <end position="140"/>
    </location>
</feature>
<evidence type="ECO:0000256" key="6">
    <source>
        <dbReference type="ARBA" id="ARBA00022989"/>
    </source>
</evidence>
<evidence type="ECO:0000256" key="2">
    <source>
        <dbReference type="ARBA" id="ARBA00007602"/>
    </source>
</evidence>
<evidence type="ECO:0000256" key="11">
    <source>
        <dbReference type="ARBA" id="ARBA00023284"/>
    </source>
</evidence>
<evidence type="ECO:0000256" key="10">
    <source>
        <dbReference type="ARBA" id="ARBA00023186"/>
    </source>
</evidence>
<evidence type="ECO:0000256" key="3">
    <source>
        <dbReference type="ARBA" id="ARBA00022448"/>
    </source>
</evidence>
<evidence type="ECO:0000256" key="9">
    <source>
        <dbReference type="ARBA" id="ARBA00023157"/>
    </source>
</evidence>
<comment type="caution">
    <text evidence="13">The sequence shown here is derived from an EMBL/GenBank/DDBJ whole genome shotgun (WGS) entry which is preliminary data.</text>
</comment>
<name>A0A1F4WJL8_UNCKA</name>
<evidence type="ECO:0000256" key="8">
    <source>
        <dbReference type="ARBA" id="ARBA00023136"/>
    </source>
</evidence>
<evidence type="ECO:0000256" key="1">
    <source>
        <dbReference type="ARBA" id="ARBA00004141"/>
    </source>
</evidence>
<dbReference type="GO" id="GO:0006457">
    <property type="term" value="P:protein folding"/>
    <property type="evidence" value="ECO:0007669"/>
    <property type="project" value="InterPro"/>
</dbReference>
<dbReference type="EMBL" id="MEWA01000019">
    <property type="protein sequence ID" value="OGC69607.1"/>
    <property type="molecule type" value="Genomic_DNA"/>
</dbReference>
<keyword evidence="8 12" id="KW-0472">Membrane</keyword>
<keyword evidence="5" id="KW-0249">Electron transport</keyword>
<comment type="subcellular location">
    <subcellularLocation>
        <location evidence="1">Membrane</location>
        <topology evidence="1">Multi-pass membrane protein</topology>
    </subcellularLocation>
</comment>
<dbReference type="InterPro" id="IPR003752">
    <property type="entry name" value="DiS_bond_form_DsbB/BdbC"/>
</dbReference>
<sequence length="148" mass="16854">MKKLHTYITPLHFHYLGWSISLAALLGSLYYSEVANLPPCDLCWYQRIAMYPLVIIYMVGILFKDRKLSYYAMPFGFLGLGLSLYQMLLQSGLLSYTESCRFGISCLDTSYKLMGVFTIPMQSFVGFLLIVLSTFGAVILEKAKKDQK</sequence>